<feature type="compositionally biased region" description="Polar residues" evidence="1">
    <location>
        <begin position="10"/>
        <end position="26"/>
    </location>
</feature>
<reference evidence="2" key="2">
    <citation type="submission" date="2021-02" db="EMBL/GenBank/DDBJ databases">
        <authorList>
            <person name="Kimball J.A."/>
            <person name="Haas M.W."/>
            <person name="Macchietto M."/>
            <person name="Kono T."/>
            <person name="Duquette J."/>
            <person name="Shao M."/>
        </authorList>
    </citation>
    <scope>NUCLEOTIDE SEQUENCE</scope>
    <source>
        <tissue evidence="2">Fresh leaf tissue</tissue>
    </source>
</reference>
<sequence>MEEISVELSAVSNPSRSRSHSLTISDISPEELGAPSDSLPLQATVQPVQHLIPANPSATPDLANVAPGENAIKPPSRQITIVYQRRHRRRVVQAPPEQTTGSNKASSSKGLAASSPEMGLRRSIRIKNKLHGFRFGTSSVDQKGKGPILPAQPSLQDFINATSNDASKVSKENLSADPAVDHHAMGNQMSIEPSNTPNERLDQ</sequence>
<dbReference type="EMBL" id="JAAALK010000285">
    <property type="protein sequence ID" value="KAG8064701.1"/>
    <property type="molecule type" value="Genomic_DNA"/>
</dbReference>
<keyword evidence="3" id="KW-1185">Reference proteome</keyword>
<feature type="region of interest" description="Disordered" evidence="1">
    <location>
        <begin position="160"/>
        <end position="203"/>
    </location>
</feature>
<reference evidence="2" key="1">
    <citation type="journal article" date="2021" name="bioRxiv">
        <title>Whole Genome Assembly and Annotation of Northern Wild Rice, Zizania palustris L., Supports a Whole Genome Duplication in the Zizania Genus.</title>
        <authorList>
            <person name="Haas M."/>
            <person name="Kono T."/>
            <person name="Macchietto M."/>
            <person name="Millas R."/>
            <person name="McGilp L."/>
            <person name="Shao M."/>
            <person name="Duquette J."/>
            <person name="Hirsch C.N."/>
            <person name="Kimball J."/>
        </authorList>
    </citation>
    <scope>NUCLEOTIDE SEQUENCE</scope>
    <source>
        <tissue evidence="2">Fresh leaf tissue</tissue>
    </source>
</reference>
<proteinExistence type="predicted"/>
<name>A0A8J5SZP8_ZIZPA</name>
<evidence type="ECO:0000256" key="1">
    <source>
        <dbReference type="SAM" id="MobiDB-lite"/>
    </source>
</evidence>
<accession>A0A8J5SZP8</accession>
<dbReference type="AlphaFoldDB" id="A0A8J5SZP8"/>
<feature type="compositionally biased region" description="Polar residues" evidence="1">
    <location>
        <begin position="187"/>
        <end position="203"/>
    </location>
</feature>
<organism evidence="2 3">
    <name type="scientific">Zizania palustris</name>
    <name type="common">Northern wild rice</name>
    <dbReference type="NCBI Taxonomy" id="103762"/>
    <lineage>
        <taxon>Eukaryota</taxon>
        <taxon>Viridiplantae</taxon>
        <taxon>Streptophyta</taxon>
        <taxon>Embryophyta</taxon>
        <taxon>Tracheophyta</taxon>
        <taxon>Spermatophyta</taxon>
        <taxon>Magnoliopsida</taxon>
        <taxon>Liliopsida</taxon>
        <taxon>Poales</taxon>
        <taxon>Poaceae</taxon>
        <taxon>BOP clade</taxon>
        <taxon>Oryzoideae</taxon>
        <taxon>Oryzeae</taxon>
        <taxon>Zizaniinae</taxon>
        <taxon>Zizania</taxon>
    </lineage>
</organism>
<dbReference type="Proteomes" id="UP000729402">
    <property type="component" value="Unassembled WGS sequence"/>
</dbReference>
<evidence type="ECO:0000313" key="2">
    <source>
        <dbReference type="EMBL" id="KAG8064701.1"/>
    </source>
</evidence>
<feature type="compositionally biased region" description="Low complexity" evidence="1">
    <location>
        <begin position="101"/>
        <end position="115"/>
    </location>
</feature>
<evidence type="ECO:0000313" key="3">
    <source>
        <dbReference type="Proteomes" id="UP000729402"/>
    </source>
</evidence>
<protein>
    <submittedName>
        <fullName evidence="2">Uncharacterized protein</fullName>
    </submittedName>
</protein>
<gene>
    <name evidence="2" type="ORF">GUJ93_ZPchr0004g38199</name>
</gene>
<comment type="caution">
    <text evidence="2">The sequence shown here is derived from an EMBL/GenBank/DDBJ whole genome shotgun (WGS) entry which is preliminary data.</text>
</comment>
<feature type="region of interest" description="Disordered" evidence="1">
    <location>
        <begin position="1"/>
        <end position="40"/>
    </location>
</feature>
<feature type="region of interest" description="Disordered" evidence="1">
    <location>
        <begin position="90"/>
        <end position="118"/>
    </location>
</feature>